<dbReference type="EMBL" id="FOJM01000003">
    <property type="protein sequence ID" value="SFA42445.1"/>
    <property type="molecule type" value="Genomic_DNA"/>
</dbReference>
<reference evidence="2" key="1">
    <citation type="submission" date="2016-10" db="EMBL/GenBank/DDBJ databases">
        <authorList>
            <person name="Varghese N."/>
            <person name="Submissions S."/>
        </authorList>
    </citation>
    <scope>NUCLEOTIDE SEQUENCE [LARGE SCALE GENOMIC DNA]</scope>
    <source>
        <strain evidence="2">DSM 18130</strain>
    </source>
</reference>
<evidence type="ECO:0000313" key="2">
    <source>
        <dbReference type="Proteomes" id="UP000198836"/>
    </source>
</evidence>
<keyword evidence="2" id="KW-1185">Reference proteome</keyword>
<gene>
    <name evidence="1" type="ORF">SAMN04488511_10368</name>
</gene>
<proteinExistence type="predicted"/>
<name>A0A1I0SSF3_9SPHI</name>
<accession>A0A1I0SSF3</accession>
<sequence length="51" mass="6147">MRAERTKLKTRNYRMVSLSGVGDSGVRKKVYTEERMCYFFWKVGFCSFKLR</sequence>
<dbReference type="AlphaFoldDB" id="A0A1I0SSF3"/>
<evidence type="ECO:0000313" key="1">
    <source>
        <dbReference type="EMBL" id="SFA42445.1"/>
    </source>
</evidence>
<dbReference type="Proteomes" id="UP000198836">
    <property type="component" value="Unassembled WGS sequence"/>
</dbReference>
<protein>
    <submittedName>
        <fullName evidence="1">Uncharacterized protein</fullName>
    </submittedName>
</protein>
<organism evidence="1 2">
    <name type="scientific">Pedobacter suwonensis</name>
    <dbReference type="NCBI Taxonomy" id="332999"/>
    <lineage>
        <taxon>Bacteria</taxon>
        <taxon>Pseudomonadati</taxon>
        <taxon>Bacteroidota</taxon>
        <taxon>Sphingobacteriia</taxon>
        <taxon>Sphingobacteriales</taxon>
        <taxon>Sphingobacteriaceae</taxon>
        <taxon>Pedobacter</taxon>
    </lineage>
</organism>